<dbReference type="InterPro" id="IPR015424">
    <property type="entry name" value="PyrdxlP-dep_Trfase"/>
</dbReference>
<dbReference type="InterPro" id="IPR051326">
    <property type="entry name" value="Kynurenine-oxoglutarate_AT"/>
</dbReference>
<evidence type="ECO:0000259" key="6">
    <source>
        <dbReference type="Pfam" id="PF00155"/>
    </source>
</evidence>
<keyword evidence="3" id="KW-0032">Aminotransferase</keyword>
<evidence type="ECO:0000256" key="5">
    <source>
        <dbReference type="ARBA" id="ARBA00022898"/>
    </source>
</evidence>
<feature type="domain" description="Aminotransferase class I/classII large" evidence="6">
    <location>
        <begin position="33"/>
        <end position="371"/>
    </location>
</feature>
<comment type="cofactor">
    <cofactor evidence="1">
        <name>pyridoxal 5'-phosphate</name>
        <dbReference type="ChEBI" id="CHEBI:597326"/>
    </cofactor>
</comment>
<name>A0A6J6L580_9ZZZZ</name>
<dbReference type="SUPFAM" id="SSF53383">
    <property type="entry name" value="PLP-dependent transferases"/>
    <property type="match status" value="1"/>
</dbReference>
<organism evidence="7">
    <name type="scientific">freshwater metagenome</name>
    <dbReference type="NCBI Taxonomy" id="449393"/>
    <lineage>
        <taxon>unclassified sequences</taxon>
        <taxon>metagenomes</taxon>
        <taxon>ecological metagenomes</taxon>
    </lineage>
</organism>
<keyword evidence="5" id="KW-0663">Pyridoxal phosphate</keyword>
<reference evidence="7" key="1">
    <citation type="submission" date="2020-05" db="EMBL/GenBank/DDBJ databases">
        <authorList>
            <person name="Chiriac C."/>
            <person name="Salcher M."/>
            <person name="Ghai R."/>
            <person name="Kavagutti S V."/>
        </authorList>
    </citation>
    <scope>NUCLEOTIDE SEQUENCE</scope>
</reference>
<dbReference type="InterPro" id="IPR015422">
    <property type="entry name" value="PyrdxlP-dep_Trfase_small"/>
</dbReference>
<dbReference type="InterPro" id="IPR004839">
    <property type="entry name" value="Aminotransferase_I/II_large"/>
</dbReference>
<dbReference type="InterPro" id="IPR015421">
    <property type="entry name" value="PyrdxlP-dep_Trfase_major"/>
</dbReference>
<dbReference type="AlphaFoldDB" id="A0A6J6L580"/>
<sequence>MDRRNPPLVSRMAPHSTSIFGEMSKLALDLGAINLGQGFPDTDGPQELKDAAWRAITDGRGNQYPPVHGVPTLRSAIADHQKRFYGLALNPDTDVVVTTGASEALAASMLALVEPGDEVILFEPWFDVYEAIVDLAHGVRVGVPMNSNGLRPNLERLSTAITARTRVILLNSPHNPTGTVFTREELQWVADLAIKHDLIVISDEAYEHLWFDESRHIPIATLPGMFERTITVGSGGKTFSFTGWKIGWASGPADLIGAVRTVRQHLSYVSGGPFQWAIAEGLAFPDTYFEILRSDLLMKRDLLGSGLRELGFDVITPQGTYFITTDVRPLGFTDGLEFCREIPHTAGVVAIPHQVFCADVSIGAPFVRWAFCKQPAVLQGALDRMASTFTP</sequence>
<dbReference type="PANTHER" id="PTHR43807:SF20">
    <property type="entry name" value="FI04487P"/>
    <property type="match status" value="1"/>
</dbReference>
<dbReference type="GO" id="GO:0030170">
    <property type="term" value="F:pyridoxal phosphate binding"/>
    <property type="evidence" value="ECO:0007669"/>
    <property type="project" value="InterPro"/>
</dbReference>
<dbReference type="GO" id="GO:0016212">
    <property type="term" value="F:kynurenine-oxoglutarate transaminase activity"/>
    <property type="evidence" value="ECO:0007669"/>
    <property type="project" value="TreeGrafter"/>
</dbReference>
<dbReference type="EMBL" id="CAEZWR010000020">
    <property type="protein sequence ID" value="CAB4656941.1"/>
    <property type="molecule type" value="Genomic_DNA"/>
</dbReference>
<evidence type="ECO:0000256" key="4">
    <source>
        <dbReference type="ARBA" id="ARBA00022679"/>
    </source>
</evidence>
<evidence type="ECO:0000256" key="3">
    <source>
        <dbReference type="ARBA" id="ARBA00022576"/>
    </source>
</evidence>
<dbReference type="Gene3D" id="3.40.640.10">
    <property type="entry name" value="Type I PLP-dependent aspartate aminotransferase-like (Major domain)"/>
    <property type="match status" value="1"/>
</dbReference>
<proteinExistence type="inferred from homology"/>
<comment type="similarity">
    <text evidence="2">Belongs to the class-I pyridoxal-phosphate-dependent aminotransferase family.</text>
</comment>
<evidence type="ECO:0000256" key="1">
    <source>
        <dbReference type="ARBA" id="ARBA00001933"/>
    </source>
</evidence>
<dbReference type="Pfam" id="PF00155">
    <property type="entry name" value="Aminotran_1_2"/>
    <property type="match status" value="1"/>
</dbReference>
<evidence type="ECO:0000313" key="7">
    <source>
        <dbReference type="EMBL" id="CAB4656941.1"/>
    </source>
</evidence>
<dbReference type="Gene3D" id="3.90.1150.10">
    <property type="entry name" value="Aspartate Aminotransferase, domain 1"/>
    <property type="match status" value="1"/>
</dbReference>
<accession>A0A6J6L580</accession>
<gene>
    <name evidence="7" type="ORF">UFOPK2282_00282</name>
</gene>
<dbReference type="CDD" id="cd00609">
    <property type="entry name" value="AAT_like"/>
    <property type="match status" value="1"/>
</dbReference>
<dbReference type="GO" id="GO:0005737">
    <property type="term" value="C:cytoplasm"/>
    <property type="evidence" value="ECO:0007669"/>
    <property type="project" value="TreeGrafter"/>
</dbReference>
<dbReference type="FunFam" id="3.40.640.10:FF:000024">
    <property type="entry name" value="Kynurenine--oxoglutarate transaminase 3"/>
    <property type="match status" value="1"/>
</dbReference>
<protein>
    <submittedName>
        <fullName evidence="7">Unannotated protein</fullName>
    </submittedName>
</protein>
<evidence type="ECO:0000256" key="2">
    <source>
        <dbReference type="ARBA" id="ARBA00007441"/>
    </source>
</evidence>
<keyword evidence="4" id="KW-0808">Transferase</keyword>
<dbReference type="PANTHER" id="PTHR43807">
    <property type="entry name" value="FI04487P"/>
    <property type="match status" value="1"/>
</dbReference>